<dbReference type="Gene3D" id="3.40.50.300">
    <property type="entry name" value="P-loop containing nucleotide triphosphate hydrolases"/>
    <property type="match status" value="1"/>
</dbReference>
<keyword evidence="1" id="KW-0813">Transport</keyword>
<feature type="domain" description="ABC transporter" evidence="4">
    <location>
        <begin position="4"/>
        <end position="233"/>
    </location>
</feature>
<dbReference type="InterPro" id="IPR017871">
    <property type="entry name" value="ABC_transporter-like_CS"/>
</dbReference>
<evidence type="ECO:0000256" key="3">
    <source>
        <dbReference type="ARBA" id="ARBA00022840"/>
    </source>
</evidence>
<comment type="caution">
    <text evidence="5">The sequence shown here is derived from an EMBL/GenBank/DDBJ whole genome shotgun (WGS) entry which is preliminary data.</text>
</comment>
<keyword evidence="6" id="KW-1185">Reference proteome</keyword>
<dbReference type="GO" id="GO:0016887">
    <property type="term" value="F:ATP hydrolysis activity"/>
    <property type="evidence" value="ECO:0007669"/>
    <property type="project" value="InterPro"/>
</dbReference>
<dbReference type="GO" id="GO:0005524">
    <property type="term" value="F:ATP binding"/>
    <property type="evidence" value="ECO:0007669"/>
    <property type="project" value="UniProtKB-KW"/>
</dbReference>
<dbReference type="Proteomes" id="UP001146670">
    <property type="component" value="Unassembled WGS sequence"/>
</dbReference>
<proteinExistence type="predicted"/>
<dbReference type="InterPro" id="IPR027417">
    <property type="entry name" value="P-loop_NTPase"/>
</dbReference>
<keyword evidence="2" id="KW-0547">Nucleotide-binding</keyword>
<dbReference type="PANTHER" id="PTHR42788:SF13">
    <property type="entry name" value="ALIPHATIC SULFONATES IMPORT ATP-BINDING PROTEIN SSUB"/>
    <property type="match status" value="1"/>
</dbReference>
<gene>
    <name evidence="5" type="ORF">OW157_01000</name>
</gene>
<dbReference type="InterPro" id="IPR003593">
    <property type="entry name" value="AAA+_ATPase"/>
</dbReference>
<dbReference type="AlphaFoldDB" id="A0A9X3JCV3"/>
<reference evidence="5" key="1">
    <citation type="submission" date="2022-12" db="EMBL/GenBank/DDBJ databases">
        <title>Description and comparative metabolic analysis of Aerococcus sp. nov., isolated from the feces of a pig.</title>
        <authorList>
            <person name="Chang Y.-H."/>
        </authorList>
    </citation>
    <scope>NUCLEOTIDE SEQUENCE</scope>
    <source>
        <strain evidence="5">YH-aer222</strain>
    </source>
</reference>
<dbReference type="Pfam" id="PF00005">
    <property type="entry name" value="ABC_tran"/>
    <property type="match status" value="1"/>
</dbReference>
<evidence type="ECO:0000256" key="1">
    <source>
        <dbReference type="ARBA" id="ARBA00022448"/>
    </source>
</evidence>
<dbReference type="PANTHER" id="PTHR42788">
    <property type="entry name" value="TAURINE IMPORT ATP-BINDING PROTEIN-RELATED"/>
    <property type="match status" value="1"/>
</dbReference>
<evidence type="ECO:0000313" key="6">
    <source>
        <dbReference type="Proteomes" id="UP001146670"/>
    </source>
</evidence>
<dbReference type="PROSITE" id="PS50893">
    <property type="entry name" value="ABC_TRANSPORTER_2"/>
    <property type="match status" value="1"/>
</dbReference>
<dbReference type="InterPro" id="IPR050166">
    <property type="entry name" value="ABC_transporter_ATP-bind"/>
</dbReference>
<dbReference type="InterPro" id="IPR003439">
    <property type="entry name" value="ABC_transporter-like_ATP-bd"/>
</dbReference>
<dbReference type="CDD" id="cd03293">
    <property type="entry name" value="ABC_NrtD_SsuB_transporters"/>
    <property type="match status" value="1"/>
</dbReference>
<accession>A0A9X3JCV3</accession>
<dbReference type="PROSITE" id="PS00211">
    <property type="entry name" value="ABC_TRANSPORTER_1"/>
    <property type="match status" value="1"/>
</dbReference>
<organism evidence="5 6">
    <name type="scientific">Aerococcus kribbianus</name>
    <dbReference type="NCBI Taxonomy" id="2999064"/>
    <lineage>
        <taxon>Bacteria</taxon>
        <taxon>Bacillati</taxon>
        <taxon>Bacillota</taxon>
        <taxon>Bacilli</taxon>
        <taxon>Lactobacillales</taxon>
        <taxon>Aerococcaceae</taxon>
        <taxon>Aerococcus</taxon>
    </lineage>
</organism>
<dbReference type="SMART" id="SM00382">
    <property type="entry name" value="AAA"/>
    <property type="match status" value="1"/>
</dbReference>
<dbReference type="RefSeq" id="WP_268751470.1">
    <property type="nucleotide sequence ID" value="NZ_JAPRFQ010000001.1"/>
</dbReference>
<sequence length="245" mass="27873">MTKLNLNQVYKAFPTSDNKINWALEDISLSAQENEFICIVGPSGCGKSTILRMIAGLIPQTRGDITLNGQEILEPSANIGLVFQNATLFPWRTVRDNIAYSQDMNKNHDDQAVNDLIDLINLSGYEDYYPRQLSGGMAQRVSLARTMINQPEVFLLDEPLGALDAFTRANLQDSLLELWQNNRNLMIMVTHDVEEAVYMASKVVVMKPHPGRISRVVDIDMDYPRRRTSQAFSDYRREIIEELNF</sequence>
<dbReference type="EMBL" id="JAPRFR010000001">
    <property type="protein sequence ID" value="MCZ0725143.1"/>
    <property type="molecule type" value="Genomic_DNA"/>
</dbReference>
<dbReference type="SUPFAM" id="SSF52540">
    <property type="entry name" value="P-loop containing nucleoside triphosphate hydrolases"/>
    <property type="match status" value="1"/>
</dbReference>
<evidence type="ECO:0000256" key="2">
    <source>
        <dbReference type="ARBA" id="ARBA00022741"/>
    </source>
</evidence>
<keyword evidence="3 5" id="KW-0067">ATP-binding</keyword>
<evidence type="ECO:0000313" key="5">
    <source>
        <dbReference type="EMBL" id="MCZ0725143.1"/>
    </source>
</evidence>
<protein>
    <submittedName>
        <fullName evidence="5">ABC transporter ATP-binding protein</fullName>
    </submittedName>
</protein>
<name>A0A9X3JCV3_9LACT</name>
<evidence type="ECO:0000259" key="4">
    <source>
        <dbReference type="PROSITE" id="PS50893"/>
    </source>
</evidence>